<organism evidence="1 2">
    <name type="scientific">Heterorhabditis bacteriophora</name>
    <name type="common">Entomopathogenic nematode worm</name>
    <dbReference type="NCBI Taxonomy" id="37862"/>
    <lineage>
        <taxon>Eukaryota</taxon>
        <taxon>Metazoa</taxon>
        <taxon>Ecdysozoa</taxon>
        <taxon>Nematoda</taxon>
        <taxon>Chromadorea</taxon>
        <taxon>Rhabditida</taxon>
        <taxon>Rhabditina</taxon>
        <taxon>Rhabditomorpha</taxon>
        <taxon>Strongyloidea</taxon>
        <taxon>Heterorhabditidae</taxon>
        <taxon>Heterorhabditis</taxon>
    </lineage>
</organism>
<accession>A0A1I7XNM8</accession>
<proteinExistence type="predicted"/>
<dbReference type="AlphaFoldDB" id="A0A1I7XNM8"/>
<dbReference type="Proteomes" id="UP000095283">
    <property type="component" value="Unplaced"/>
</dbReference>
<dbReference type="WBParaSite" id="Hba_19087">
    <property type="protein sequence ID" value="Hba_19087"/>
    <property type="gene ID" value="Hba_19087"/>
</dbReference>
<reference evidence="2" key="1">
    <citation type="submission" date="2016-11" db="UniProtKB">
        <authorList>
            <consortium name="WormBaseParasite"/>
        </authorList>
    </citation>
    <scope>IDENTIFICATION</scope>
</reference>
<evidence type="ECO:0000313" key="1">
    <source>
        <dbReference type="Proteomes" id="UP000095283"/>
    </source>
</evidence>
<name>A0A1I7XNM8_HETBA</name>
<keyword evidence="1" id="KW-1185">Reference proteome</keyword>
<sequence>MSKHSKFRSHFEITNPELGFCARWKRRGKVRPGNMDVADARQAVGSSFVEHHLPIDQLKDVYPDSFIHPELPERSDGLHTEEAK</sequence>
<protein>
    <submittedName>
        <fullName evidence="2">Neprosin_AP domain-containing protein</fullName>
    </submittedName>
</protein>
<evidence type="ECO:0000313" key="2">
    <source>
        <dbReference type="WBParaSite" id="Hba_19087"/>
    </source>
</evidence>